<evidence type="ECO:0000313" key="4">
    <source>
        <dbReference type="EMBL" id="TDL38149.1"/>
    </source>
</evidence>
<keyword evidence="3" id="KW-0460">Magnesium</keyword>
<feature type="binding site" evidence="3">
    <location>
        <position position="265"/>
    </location>
    <ligand>
        <name>Mg(2+)</name>
        <dbReference type="ChEBI" id="CHEBI:18420"/>
        <label>1</label>
    </ligand>
</feature>
<comment type="caution">
    <text evidence="4">The sequence shown here is derived from an EMBL/GenBank/DDBJ whole genome shotgun (WGS) entry which is preliminary data.</text>
</comment>
<dbReference type="InterPro" id="IPR050792">
    <property type="entry name" value="ADP-ribosylglycohydrolase"/>
</dbReference>
<dbReference type="InterPro" id="IPR005502">
    <property type="entry name" value="Ribosyl_crysJ1"/>
</dbReference>
<evidence type="ECO:0000256" key="2">
    <source>
        <dbReference type="ARBA" id="ARBA00022801"/>
    </source>
</evidence>
<keyword evidence="3" id="KW-0479">Metal-binding</keyword>
<dbReference type="RefSeq" id="WP_133411580.1">
    <property type="nucleotide sequence ID" value="NZ_SMZT01000011.1"/>
</dbReference>
<name>A0A4R5Y1A0_KOCRO</name>
<dbReference type="Proteomes" id="UP000295163">
    <property type="component" value="Unassembled WGS sequence"/>
</dbReference>
<organism evidence="4 5">
    <name type="scientific">Kocuria rosea</name>
    <name type="common">Deinococcus erythromyxa</name>
    <name type="synonym">Micrococcus rubens</name>
    <dbReference type="NCBI Taxonomy" id="1275"/>
    <lineage>
        <taxon>Bacteria</taxon>
        <taxon>Bacillati</taxon>
        <taxon>Actinomycetota</taxon>
        <taxon>Actinomycetes</taxon>
        <taxon>Micrococcales</taxon>
        <taxon>Micrococcaceae</taxon>
        <taxon>Kocuria</taxon>
    </lineage>
</organism>
<keyword evidence="2 4" id="KW-0378">Hydrolase</keyword>
<dbReference type="Pfam" id="PF03747">
    <property type="entry name" value="ADP_ribosyl_GH"/>
    <property type="match status" value="1"/>
</dbReference>
<dbReference type="EMBL" id="SMZT01000011">
    <property type="protein sequence ID" value="TDL38149.1"/>
    <property type="molecule type" value="Genomic_DNA"/>
</dbReference>
<dbReference type="PANTHER" id="PTHR16222">
    <property type="entry name" value="ADP-RIBOSYLGLYCOHYDROLASE"/>
    <property type="match status" value="1"/>
</dbReference>
<dbReference type="SUPFAM" id="SSF101478">
    <property type="entry name" value="ADP-ribosylglycohydrolase"/>
    <property type="match status" value="1"/>
</dbReference>
<feature type="binding site" evidence="3">
    <location>
        <position position="53"/>
    </location>
    <ligand>
        <name>Mg(2+)</name>
        <dbReference type="ChEBI" id="CHEBI:18420"/>
        <label>1</label>
    </ligand>
</feature>
<reference evidence="4 5" key="1">
    <citation type="submission" date="2019-03" db="EMBL/GenBank/DDBJ databases">
        <title>Genome Sequencing and Assembly of Various Microbes Isolated from Partially Reclaimed Soil and Acid Mine Drainage (AMD) Site.</title>
        <authorList>
            <person name="Steinbock B."/>
            <person name="Bechtold R."/>
            <person name="Sevigny J.L."/>
            <person name="Thomas D."/>
            <person name="Cuthill L.R."/>
            <person name="Aveiro Johannsen E.J."/>
            <person name="Thomas K."/>
            <person name="Ghosh A."/>
        </authorList>
    </citation>
    <scope>NUCLEOTIDE SEQUENCE [LARGE SCALE GENOMIC DNA]</scope>
    <source>
        <strain evidence="4 5">S-A3</strain>
    </source>
</reference>
<feature type="binding site" evidence="3">
    <location>
        <position position="52"/>
    </location>
    <ligand>
        <name>Mg(2+)</name>
        <dbReference type="ChEBI" id="CHEBI:18420"/>
        <label>1</label>
    </ligand>
</feature>
<feature type="binding site" evidence="3">
    <location>
        <position position="262"/>
    </location>
    <ligand>
        <name>Mg(2+)</name>
        <dbReference type="ChEBI" id="CHEBI:18420"/>
        <label>1</label>
    </ligand>
</feature>
<comment type="cofactor">
    <cofactor evidence="3">
        <name>Mg(2+)</name>
        <dbReference type="ChEBI" id="CHEBI:18420"/>
    </cofactor>
    <text evidence="3">Binds 2 magnesium ions per subunit.</text>
</comment>
<dbReference type="AlphaFoldDB" id="A0A4R5Y1A0"/>
<evidence type="ECO:0000256" key="3">
    <source>
        <dbReference type="PIRSR" id="PIRSR605502-1"/>
    </source>
</evidence>
<dbReference type="GeneID" id="64349136"/>
<dbReference type="GO" id="GO:0046872">
    <property type="term" value="F:metal ion binding"/>
    <property type="evidence" value="ECO:0007669"/>
    <property type="project" value="UniProtKB-KW"/>
</dbReference>
<evidence type="ECO:0000313" key="5">
    <source>
        <dbReference type="Proteomes" id="UP000295163"/>
    </source>
</evidence>
<dbReference type="PANTHER" id="PTHR16222:SF24">
    <property type="entry name" value="ADP-RIBOSYLHYDROLASE ARH3"/>
    <property type="match status" value="1"/>
</dbReference>
<gene>
    <name evidence="4" type="ORF">E2R59_17085</name>
</gene>
<protein>
    <submittedName>
        <fullName evidence="4">ADP-ribosylglycohydrolase</fullName>
    </submittedName>
</protein>
<dbReference type="GO" id="GO:0016787">
    <property type="term" value="F:hydrolase activity"/>
    <property type="evidence" value="ECO:0007669"/>
    <property type="project" value="UniProtKB-KW"/>
</dbReference>
<proteinExistence type="inferred from homology"/>
<feature type="binding site" evidence="3">
    <location>
        <position position="54"/>
    </location>
    <ligand>
        <name>Mg(2+)</name>
        <dbReference type="ChEBI" id="CHEBI:18420"/>
        <label>1</label>
    </ligand>
</feature>
<dbReference type="InterPro" id="IPR036705">
    <property type="entry name" value="Ribosyl_crysJ1_sf"/>
</dbReference>
<feature type="binding site" evidence="3">
    <location>
        <position position="264"/>
    </location>
    <ligand>
        <name>Mg(2+)</name>
        <dbReference type="ChEBI" id="CHEBI:18420"/>
        <label>1</label>
    </ligand>
</feature>
<accession>A0A4R5Y1A0</accession>
<sequence>MADRPQLVDRVLGLLAGTAVGDGLGAPFEGRSSVSATALDRWIFSSQTLHHTDDTAMAMVLAEHMVHSGGINQAVLASDFAVAWYQEPMRGYGGGAAQVLAAIADGAHWRQAAVSVFEGGSWGNGAAMRVAPVAVVSTSVPEAAELGRRSAEITHAHAHGRHGAALQSAAAYLALHSDPDHPLDTDAFLIDLTDVVPSESWQEKLVRGRALLEREASTGEAVKALGNDISALGSVPLAVFAFLRHAESPEAAIRAAIRSGGDTDTIAAMTGALVGARHGHAGLPASWTARLEAGPRLQRITELLTGDWTTHGPFPPRRSQR</sequence>
<comment type="similarity">
    <text evidence="1">Belongs to the ADP-ribosylglycohydrolase family.</text>
</comment>
<dbReference type="Gene3D" id="1.10.4080.10">
    <property type="entry name" value="ADP-ribosylation/Crystallin J1"/>
    <property type="match status" value="1"/>
</dbReference>
<evidence type="ECO:0000256" key="1">
    <source>
        <dbReference type="ARBA" id="ARBA00010702"/>
    </source>
</evidence>